<dbReference type="Proteomes" id="UP000190044">
    <property type="component" value="Unassembled WGS sequence"/>
</dbReference>
<keyword evidence="6 7" id="KW-0472">Membrane</keyword>
<dbReference type="RefSeq" id="WP_079637430.1">
    <property type="nucleotide sequence ID" value="NZ_FUYP01000004.1"/>
</dbReference>
<keyword evidence="11" id="KW-1185">Reference proteome</keyword>
<dbReference type="OrthoDB" id="9770036at2"/>
<accession>A0A1T5ALF4</accession>
<feature type="transmembrane region" description="Helical" evidence="7">
    <location>
        <begin position="276"/>
        <end position="298"/>
    </location>
</feature>
<feature type="transmembrane region" description="Helical" evidence="7">
    <location>
        <begin position="319"/>
        <end position="348"/>
    </location>
</feature>
<keyword evidence="5 7" id="KW-1133">Transmembrane helix</keyword>
<sequence length="401" mass="41895">MSPYAFKLAVRHLLSHRGQTALLVTGVALGVSVFVFMSALIGGLAELLTARTVGSIPHIVLEAPERGPLPIAAGDAVQRVRQKDLGRRDQIPVWEPLIAVIEGTGKVTAVSPQITGGAFIERGQAVAPVGVVGVTPDKLSAIADIAGAVVSGTADLPPDGILIGSRLARHLDLRAGQVIRIASDRGRSRSLRVQGIFTLGIGSADRQAVYMNFTAARALFDLPTGVTRIEVKVNPATDADAIAARLRRSTGLDAIPWTSENSQLFEGLDAQARTGLIIKSFALVTIIVGIASAMLLSIARRQAEIGIMRAMGATKRLVVSIYVIEGTLLGLVGGVVGASIAWLALLPFPPVSEIESGALPIDRNQGDFLLAILLTSLAAMLASLLPARRAARIDPVEAIGA</sequence>
<evidence type="ECO:0000313" key="11">
    <source>
        <dbReference type="Proteomes" id="UP000190044"/>
    </source>
</evidence>
<dbReference type="Pfam" id="PF12704">
    <property type="entry name" value="MacB_PCD"/>
    <property type="match status" value="1"/>
</dbReference>
<reference evidence="11" key="1">
    <citation type="submission" date="2017-02" db="EMBL/GenBank/DDBJ databases">
        <authorList>
            <person name="Varghese N."/>
            <person name="Submissions S."/>
        </authorList>
    </citation>
    <scope>NUCLEOTIDE SEQUENCE [LARGE SCALE GENOMIC DNA]</scope>
    <source>
        <strain evidence="11">R11H</strain>
    </source>
</reference>
<name>A0A1T5ALF4_9SPHN</name>
<evidence type="ECO:0000256" key="2">
    <source>
        <dbReference type="ARBA" id="ARBA00005236"/>
    </source>
</evidence>
<dbReference type="PANTHER" id="PTHR30489:SF0">
    <property type="entry name" value="LIPOPROTEIN-RELEASING SYSTEM TRANSMEMBRANE PROTEIN LOLE"/>
    <property type="match status" value="1"/>
</dbReference>
<comment type="subcellular location">
    <subcellularLocation>
        <location evidence="1">Cell membrane</location>
        <topology evidence="1">Multi-pass membrane protein</topology>
    </subcellularLocation>
</comment>
<dbReference type="InterPro" id="IPR003838">
    <property type="entry name" value="ABC3_permease_C"/>
</dbReference>
<evidence type="ECO:0000259" key="9">
    <source>
        <dbReference type="Pfam" id="PF12704"/>
    </source>
</evidence>
<dbReference type="Pfam" id="PF02687">
    <property type="entry name" value="FtsX"/>
    <property type="match status" value="1"/>
</dbReference>
<comment type="similarity">
    <text evidence="2">Belongs to the ABC-4 integral membrane protein family. LolC/E subfamily.</text>
</comment>
<gene>
    <name evidence="10" type="ORF">SAMN06295937_10044</name>
</gene>
<feature type="domain" description="MacB-like periplasmic core" evidence="9">
    <location>
        <begin position="20"/>
        <end position="248"/>
    </location>
</feature>
<feature type="transmembrane region" description="Helical" evidence="7">
    <location>
        <begin position="368"/>
        <end position="387"/>
    </location>
</feature>
<evidence type="ECO:0000256" key="4">
    <source>
        <dbReference type="ARBA" id="ARBA00022692"/>
    </source>
</evidence>
<feature type="domain" description="ABC3 transporter permease C-terminal" evidence="8">
    <location>
        <begin position="280"/>
        <end position="395"/>
    </location>
</feature>
<evidence type="ECO:0000256" key="3">
    <source>
        <dbReference type="ARBA" id="ARBA00022475"/>
    </source>
</evidence>
<evidence type="ECO:0000256" key="7">
    <source>
        <dbReference type="SAM" id="Phobius"/>
    </source>
</evidence>
<keyword evidence="4 7" id="KW-0812">Transmembrane</keyword>
<keyword evidence="3" id="KW-1003">Cell membrane</keyword>
<dbReference type="GO" id="GO:0044874">
    <property type="term" value="P:lipoprotein localization to outer membrane"/>
    <property type="evidence" value="ECO:0007669"/>
    <property type="project" value="TreeGrafter"/>
</dbReference>
<dbReference type="EMBL" id="FUYP01000004">
    <property type="protein sequence ID" value="SKB35659.1"/>
    <property type="molecule type" value="Genomic_DNA"/>
</dbReference>
<protein>
    <submittedName>
        <fullName evidence="10">Lipoprotein-releasing system permease protein</fullName>
    </submittedName>
</protein>
<dbReference type="InterPro" id="IPR025857">
    <property type="entry name" value="MacB_PCD"/>
</dbReference>
<evidence type="ECO:0000256" key="1">
    <source>
        <dbReference type="ARBA" id="ARBA00004651"/>
    </source>
</evidence>
<dbReference type="PANTHER" id="PTHR30489">
    <property type="entry name" value="LIPOPROTEIN-RELEASING SYSTEM TRANSMEMBRANE PROTEIN LOLE"/>
    <property type="match status" value="1"/>
</dbReference>
<evidence type="ECO:0000256" key="5">
    <source>
        <dbReference type="ARBA" id="ARBA00022989"/>
    </source>
</evidence>
<evidence type="ECO:0000256" key="6">
    <source>
        <dbReference type="ARBA" id="ARBA00023136"/>
    </source>
</evidence>
<dbReference type="GO" id="GO:0098797">
    <property type="term" value="C:plasma membrane protein complex"/>
    <property type="evidence" value="ECO:0007669"/>
    <property type="project" value="TreeGrafter"/>
</dbReference>
<proteinExistence type="inferred from homology"/>
<evidence type="ECO:0000313" key="10">
    <source>
        <dbReference type="EMBL" id="SKB35659.1"/>
    </source>
</evidence>
<feature type="transmembrane region" description="Helical" evidence="7">
    <location>
        <begin position="21"/>
        <end position="45"/>
    </location>
</feature>
<evidence type="ECO:0000259" key="8">
    <source>
        <dbReference type="Pfam" id="PF02687"/>
    </source>
</evidence>
<organism evidence="10 11">
    <name type="scientific">Sphingopyxis flava</name>
    <dbReference type="NCBI Taxonomy" id="1507287"/>
    <lineage>
        <taxon>Bacteria</taxon>
        <taxon>Pseudomonadati</taxon>
        <taxon>Pseudomonadota</taxon>
        <taxon>Alphaproteobacteria</taxon>
        <taxon>Sphingomonadales</taxon>
        <taxon>Sphingomonadaceae</taxon>
        <taxon>Sphingopyxis</taxon>
    </lineage>
</organism>
<dbReference type="InterPro" id="IPR051447">
    <property type="entry name" value="Lipoprotein-release_system"/>
</dbReference>
<dbReference type="AlphaFoldDB" id="A0A1T5ALF4"/>
<keyword evidence="10" id="KW-0449">Lipoprotein</keyword>